<reference evidence="2" key="1">
    <citation type="submission" date="2013-11" db="EMBL/GenBank/DDBJ databases">
        <title>The Genome Sequence of Phytophthora parasitica IAC_01/95.</title>
        <authorList>
            <consortium name="The Broad Institute Genomics Platform"/>
            <person name="Russ C."/>
            <person name="Tyler B."/>
            <person name="Panabieres F."/>
            <person name="Shan W."/>
            <person name="Tripathy S."/>
            <person name="Grunwald N."/>
            <person name="Machado M."/>
            <person name="Johnson C.S."/>
            <person name="Arredondo F."/>
            <person name="Hong C."/>
            <person name="Coffey M."/>
            <person name="Young S.K."/>
            <person name="Zeng Q."/>
            <person name="Gargeya S."/>
            <person name="Fitzgerald M."/>
            <person name="Abouelleil A."/>
            <person name="Alvarado L."/>
            <person name="Chapman S.B."/>
            <person name="Gainer-Dewar J."/>
            <person name="Goldberg J."/>
            <person name="Griggs A."/>
            <person name="Gujja S."/>
            <person name="Hansen M."/>
            <person name="Howarth C."/>
            <person name="Imamovic A."/>
            <person name="Ireland A."/>
            <person name="Larimer J."/>
            <person name="McCowan C."/>
            <person name="Murphy C."/>
            <person name="Pearson M."/>
            <person name="Poon T.W."/>
            <person name="Priest M."/>
            <person name="Roberts A."/>
            <person name="Saif S."/>
            <person name="Shea T."/>
            <person name="Sykes S."/>
            <person name="Wortman J."/>
            <person name="Nusbaum C."/>
            <person name="Birren B."/>
        </authorList>
    </citation>
    <scope>NUCLEOTIDE SEQUENCE [LARGE SCALE GENOMIC DNA]</scope>
    <source>
        <strain evidence="2">IAC_01/95</strain>
    </source>
</reference>
<accession>W2P7M4</accession>
<sequence>MAGTPPHGVIGSASREHGDEDTVSRSLSRQRGSYALAPMAPSQGLTWVAASAIGRSRRRVSISCRVREVPAMVVIFGANFKV</sequence>
<evidence type="ECO:0000256" key="1">
    <source>
        <dbReference type="SAM" id="MobiDB-lite"/>
    </source>
</evidence>
<gene>
    <name evidence="2" type="ORF">L914_00289</name>
</gene>
<protein>
    <submittedName>
        <fullName evidence="2">Uncharacterized protein</fullName>
    </submittedName>
</protein>
<evidence type="ECO:0000313" key="2">
    <source>
        <dbReference type="EMBL" id="ETM56796.1"/>
    </source>
</evidence>
<proteinExistence type="predicted"/>
<feature type="region of interest" description="Disordered" evidence="1">
    <location>
        <begin position="1"/>
        <end position="29"/>
    </location>
</feature>
<dbReference type="Proteomes" id="UP000054532">
    <property type="component" value="Unassembled WGS sequence"/>
</dbReference>
<feature type="compositionally biased region" description="Basic and acidic residues" evidence="1">
    <location>
        <begin position="14"/>
        <end position="23"/>
    </location>
</feature>
<name>W2P7M4_PHYNI</name>
<organism evidence="2">
    <name type="scientific">Phytophthora nicotianae</name>
    <name type="common">Potato buckeye rot agent</name>
    <name type="synonym">Phytophthora parasitica</name>
    <dbReference type="NCBI Taxonomy" id="4792"/>
    <lineage>
        <taxon>Eukaryota</taxon>
        <taxon>Sar</taxon>
        <taxon>Stramenopiles</taxon>
        <taxon>Oomycota</taxon>
        <taxon>Peronosporomycetes</taxon>
        <taxon>Peronosporales</taxon>
        <taxon>Peronosporaceae</taxon>
        <taxon>Phytophthora</taxon>
    </lineage>
</organism>
<dbReference type="EMBL" id="KI690412">
    <property type="protein sequence ID" value="ETM56796.1"/>
    <property type="molecule type" value="Genomic_DNA"/>
</dbReference>
<dbReference type="AlphaFoldDB" id="W2P7M4"/>